<evidence type="ECO:0000313" key="6">
    <source>
        <dbReference type="EMBL" id="EMF12580.1"/>
    </source>
</evidence>
<dbReference type="HOGENOM" id="CLU_009600_9_2_1"/>
<dbReference type="PIRSF" id="PIRSF001221">
    <property type="entry name" value="Amidase_fungi"/>
    <property type="match status" value="1"/>
</dbReference>
<dbReference type="AlphaFoldDB" id="M3D2X8"/>
<feature type="binding site" evidence="4">
    <location>
        <position position="195"/>
    </location>
    <ligand>
        <name>substrate</name>
    </ligand>
</feature>
<evidence type="ECO:0000256" key="2">
    <source>
        <dbReference type="ARBA" id="ARBA00022801"/>
    </source>
</evidence>
<dbReference type="GeneID" id="27906866"/>
<dbReference type="PANTHER" id="PTHR46072">
    <property type="entry name" value="AMIDASE-RELATED-RELATED"/>
    <property type="match status" value="1"/>
</dbReference>
<feature type="domain" description="Amidase" evidence="5">
    <location>
        <begin position="92"/>
        <end position="549"/>
    </location>
</feature>
<evidence type="ECO:0000256" key="3">
    <source>
        <dbReference type="PIRSR" id="PIRSR001221-1"/>
    </source>
</evidence>
<keyword evidence="7" id="KW-1185">Reference proteome</keyword>
<dbReference type="Pfam" id="PF01425">
    <property type="entry name" value="Amidase"/>
    <property type="match status" value="1"/>
</dbReference>
<feature type="active site" description="Charge relay system" evidence="3">
    <location>
        <position position="147"/>
    </location>
</feature>
<evidence type="ECO:0000256" key="4">
    <source>
        <dbReference type="PIRSR" id="PIRSR001221-2"/>
    </source>
</evidence>
<sequence>MSKLQVLQPVGVPKGTPAFEEKREKVIAELNASIPEAFHLPESFFQNPPLNVTSVPSTCGILSPAEIIITEHYDASGLAEAIAQKQFSAVAVATAFCKRAAIAHQLTCCLTQYFMDEAIERAKYLDEYLEKNGKTVGPLHGVPVSVKEHMAVAGHWSSFGYFSTRKLDDKDSLMIQTLRAAGAVFYVKTNQPQGIMHLESDGWIGRVNNPYNINLSSGGSTGGESALIALKASPLGLGTDIGGSVRGPSAFCGIFGFKPTSYTITMKDFLPDGFPAELNVLCSTGPMARSLRDVELYMKVMVDSKQYLHDPRIIPIPWTGLQTPRSNEPVKIGLMMTDGVITPQPPVLQALEWAKSCLLKSSDKFVVKPFLPYDAALAMKHIGVMYWPDVALNTKKALAATGEPIHPLTKTVLSTVTSTWDDPNGPEKEKTATEISQMRVARDQYRCDFVEKWNEQDVDVVLAPCYVGPASKHDTAYYWNYTALWNFVDYPSIVLPTPVTVQEKTPYAGEWKALSEKDAHVKEMWDEGGFEGAPINLQVIGRKYHDNQMIGIVGELQKVLGFA</sequence>
<feature type="active site" description="Charge relay system" evidence="3">
    <location>
        <position position="220"/>
    </location>
</feature>
<feature type="binding site" evidence="4">
    <location>
        <position position="220"/>
    </location>
    <ligand>
        <name>substrate</name>
    </ligand>
</feature>
<gene>
    <name evidence="6" type="ORF">SEPMUDRAFT_65779</name>
</gene>
<evidence type="ECO:0000259" key="5">
    <source>
        <dbReference type="Pfam" id="PF01425"/>
    </source>
</evidence>
<feature type="binding site" evidence="4">
    <location>
        <begin position="241"/>
        <end position="244"/>
    </location>
    <ligand>
        <name>substrate</name>
    </ligand>
</feature>
<dbReference type="EMBL" id="KB456264">
    <property type="protein sequence ID" value="EMF12580.1"/>
    <property type="molecule type" value="Genomic_DNA"/>
</dbReference>
<dbReference type="PANTHER" id="PTHR46072:SF4">
    <property type="entry name" value="AMIDASE C550.07-RELATED"/>
    <property type="match status" value="1"/>
</dbReference>
<dbReference type="Proteomes" id="UP000016931">
    <property type="component" value="Unassembled WGS sequence"/>
</dbReference>
<proteinExistence type="inferred from homology"/>
<dbReference type="OrthoDB" id="6428749at2759"/>
<dbReference type="OMA" id="RRAYWPD"/>
<organism evidence="6 7">
    <name type="scientific">Sphaerulina musiva (strain SO2202)</name>
    <name type="common">Poplar stem canker fungus</name>
    <name type="synonym">Septoria musiva</name>
    <dbReference type="NCBI Taxonomy" id="692275"/>
    <lineage>
        <taxon>Eukaryota</taxon>
        <taxon>Fungi</taxon>
        <taxon>Dikarya</taxon>
        <taxon>Ascomycota</taxon>
        <taxon>Pezizomycotina</taxon>
        <taxon>Dothideomycetes</taxon>
        <taxon>Dothideomycetidae</taxon>
        <taxon>Mycosphaerellales</taxon>
        <taxon>Mycosphaerellaceae</taxon>
        <taxon>Sphaerulina</taxon>
    </lineage>
</organism>
<evidence type="ECO:0000256" key="1">
    <source>
        <dbReference type="ARBA" id="ARBA00009199"/>
    </source>
</evidence>
<dbReference type="SUPFAM" id="SSF75304">
    <property type="entry name" value="Amidase signature (AS) enzymes"/>
    <property type="match status" value="1"/>
</dbReference>
<name>M3D2X8_SPHMS</name>
<evidence type="ECO:0000313" key="7">
    <source>
        <dbReference type="Proteomes" id="UP000016931"/>
    </source>
</evidence>
<dbReference type="InterPro" id="IPR036928">
    <property type="entry name" value="AS_sf"/>
</dbReference>
<dbReference type="RefSeq" id="XP_016760701.1">
    <property type="nucleotide sequence ID" value="XM_016909729.1"/>
</dbReference>
<dbReference type="eggNOG" id="KOG1212">
    <property type="taxonomic scope" value="Eukaryota"/>
</dbReference>
<keyword evidence="2" id="KW-0378">Hydrolase</keyword>
<dbReference type="Gene3D" id="3.90.1300.10">
    <property type="entry name" value="Amidase signature (AS) domain"/>
    <property type="match status" value="1"/>
</dbReference>
<comment type="similarity">
    <text evidence="1">Belongs to the amidase family.</text>
</comment>
<dbReference type="STRING" id="692275.M3D2X8"/>
<protein>
    <submittedName>
        <fullName evidence="6">Amidase</fullName>
    </submittedName>
</protein>
<dbReference type="GO" id="GO:0016787">
    <property type="term" value="F:hydrolase activity"/>
    <property type="evidence" value="ECO:0007669"/>
    <property type="project" value="UniProtKB-KW"/>
</dbReference>
<accession>M3D2X8</accession>
<reference evidence="6 7" key="1">
    <citation type="journal article" date="2012" name="PLoS Pathog.">
        <title>Diverse lifestyles and strategies of plant pathogenesis encoded in the genomes of eighteen Dothideomycetes fungi.</title>
        <authorList>
            <person name="Ohm R.A."/>
            <person name="Feau N."/>
            <person name="Henrissat B."/>
            <person name="Schoch C.L."/>
            <person name="Horwitz B.A."/>
            <person name="Barry K.W."/>
            <person name="Condon B.J."/>
            <person name="Copeland A.C."/>
            <person name="Dhillon B."/>
            <person name="Glaser F."/>
            <person name="Hesse C.N."/>
            <person name="Kosti I."/>
            <person name="LaButti K."/>
            <person name="Lindquist E.A."/>
            <person name="Lucas S."/>
            <person name="Salamov A.A."/>
            <person name="Bradshaw R.E."/>
            <person name="Ciuffetti L."/>
            <person name="Hamelin R.C."/>
            <person name="Kema G.H.J."/>
            <person name="Lawrence C."/>
            <person name="Scott J.A."/>
            <person name="Spatafora J.W."/>
            <person name="Turgeon B.G."/>
            <person name="de Wit P.J.G.M."/>
            <person name="Zhong S."/>
            <person name="Goodwin S.B."/>
            <person name="Grigoriev I.V."/>
        </authorList>
    </citation>
    <scope>NUCLEOTIDE SEQUENCE [LARGE SCALE GENOMIC DNA]</scope>
    <source>
        <strain evidence="6 7">SO2202</strain>
    </source>
</reference>
<feature type="active site" description="Acyl-ester intermediate" evidence="3">
    <location>
        <position position="244"/>
    </location>
</feature>
<dbReference type="InterPro" id="IPR023631">
    <property type="entry name" value="Amidase_dom"/>
</dbReference>